<gene>
    <name evidence="3" type="ORF">OLC1_LOCUS19755</name>
</gene>
<evidence type="ECO:0000256" key="1">
    <source>
        <dbReference type="SAM" id="MobiDB-lite"/>
    </source>
</evidence>
<dbReference type="InterPro" id="IPR044824">
    <property type="entry name" value="MAIN-like"/>
</dbReference>
<feature type="domain" description="Aminotransferase-like plant mobile" evidence="2">
    <location>
        <begin position="125"/>
        <end position="336"/>
    </location>
</feature>
<organism evidence="3 4">
    <name type="scientific">Oldenlandia corymbosa var. corymbosa</name>
    <dbReference type="NCBI Taxonomy" id="529605"/>
    <lineage>
        <taxon>Eukaryota</taxon>
        <taxon>Viridiplantae</taxon>
        <taxon>Streptophyta</taxon>
        <taxon>Embryophyta</taxon>
        <taxon>Tracheophyta</taxon>
        <taxon>Spermatophyta</taxon>
        <taxon>Magnoliopsida</taxon>
        <taxon>eudicotyledons</taxon>
        <taxon>Gunneridae</taxon>
        <taxon>Pentapetalae</taxon>
        <taxon>asterids</taxon>
        <taxon>lamiids</taxon>
        <taxon>Gentianales</taxon>
        <taxon>Rubiaceae</taxon>
        <taxon>Rubioideae</taxon>
        <taxon>Spermacoceae</taxon>
        <taxon>Hedyotis-Oldenlandia complex</taxon>
        <taxon>Oldenlandia</taxon>
    </lineage>
</organism>
<keyword evidence="4" id="KW-1185">Reference proteome</keyword>
<feature type="region of interest" description="Disordered" evidence="1">
    <location>
        <begin position="1"/>
        <end position="59"/>
    </location>
</feature>
<dbReference type="EMBL" id="OX459124">
    <property type="protein sequence ID" value="CAI9112593.1"/>
    <property type="molecule type" value="Genomic_DNA"/>
</dbReference>
<dbReference type="InterPro" id="IPR019557">
    <property type="entry name" value="AminoTfrase-like_pln_mobile"/>
</dbReference>
<dbReference type="Proteomes" id="UP001161247">
    <property type="component" value="Chromosome 7"/>
</dbReference>
<dbReference type="PANTHER" id="PTHR46033:SF8">
    <property type="entry name" value="PROTEIN MAINTENANCE OF MERISTEMS-LIKE"/>
    <property type="match status" value="1"/>
</dbReference>
<protein>
    <submittedName>
        <fullName evidence="3">OLC1v1013061C1</fullName>
    </submittedName>
</protein>
<accession>A0AAV1E0W8</accession>
<feature type="compositionally biased region" description="Basic residues" evidence="1">
    <location>
        <begin position="1"/>
        <end position="19"/>
    </location>
</feature>
<dbReference type="AlphaFoldDB" id="A0AAV1E0W8"/>
<dbReference type="PANTHER" id="PTHR46033">
    <property type="entry name" value="PROTEIN MAIN-LIKE 2"/>
    <property type="match status" value="1"/>
</dbReference>
<evidence type="ECO:0000313" key="3">
    <source>
        <dbReference type="EMBL" id="CAI9112593.1"/>
    </source>
</evidence>
<reference evidence="3" key="1">
    <citation type="submission" date="2023-03" db="EMBL/GenBank/DDBJ databases">
        <authorList>
            <person name="Julca I."/>
        </authorList>
    </citation>
    <scope>NUCLEOTIDE SEQUENCE</scope>
</reference>
<name>A0AAV1E0W8_OLDCO</name>
<proteinExistence type="predicted"/>
<dbReference type="GO" id="GO:0010073">
    <property type="term" value="P:meristem maintenance"/>
    <property type="evidence" value="ECO:0007669"/>
    <property type="project" value="InterPro"/>
</dbReference>
<evidence type="ECO:0000313" key="4">
    <source>
        <dbReference type="Proteomes" id="UP001161247"/>
    </source>
</evidence>
<dbReference type="Pfam" id="PF10536">
    <property type="entry name" value="PMD"/>
    <property type="match status" value="1"/>
</dbReference>
<evidence type="ECO:0000259" key="2">
    <source>
        <dbReference type="Pfam" id="PF10536"/>
    </source>
</evidence>
<sequence length="404" mass="46099">MADRMKRLHKELRKLKTRSRFGGASIGASIRPEAAASSSGTSRRSKVSTEETDDWVVTDDVPGRPCDGSVIPSFLGHTAYQLWNGEPRDYLTMKPRRVCLDCMDVMRGVGGRISASLMNELHGGIDNIAEYSWGSGTLAFLYRQLGIASRAGCTTMAGCMTLLQAWIYEYFPCFQPSKRRGRRGVDGWPRARDWTPVSYKGPKPIHSRLQQIRTQLDVMTEQEVEWEPFGREQAVAYPRTIFSGWIMYHDFQEPYMPERVIRQLGYVQYIPRAPLTPVTQFRGKNAHKYLVDHPIAETCNCWVRFLESECINLSHCVPVSSTEVGQAAADYLDWYRSHSHPFLLPDSVPSTSRIPGKNCTTYWMREMEKLTRGCIDDLKKLDLGLGEEWDTRLDDVIFRHSQAP</sequence>